<evidence type="ECO:0000256" key="3">
    <source>
        <dbReference type="ARBA" id="ARBA00022741"/>
    </source>
</evidence>
<dbReference type="CDD" id="cd01374">
    <property type="entry name" value="KISc_CENP_E"/>
    <property type="match status" value="1"/>
</dbReference>
<accession>A0AAP0L3D1</accession>
<organism evidence="11 12">
    <name type="scientific">Stephania yunnanensis</name>
    <dbReference type="NCBI Taxonomy" id="152371"/>
    <lineage>
        <taxon>Eukaryota</taxon>
        <taxon>Viridiplantae</taxon>
        <taxon>Streptophyta</taxon>
        <taxon>Embryophyta</taxon>
        <taxon>Tracheophyta</taxon>
        <taxon>Spermatophyta</taxon>
        <taxon>Magnoliopsida</taxon>
        <taxon>Ranunculales</taxon>
        <taxon>Menispermaceae</taxon>
        <taxon>Menispermoideae</taxon>
        <taxon>Cissampelideae</taxon>
        <taxon>Stephania</taxon>
    </lineage>
</organism>
<evidence type="ECO:0000256" key="8">
    <source>
        <dbReference type="RuleBase" id="RU000394"/>
    </source>
</evidence>
<sequence length="793" mass="89453">MDENSGAISSREKNNSQVEDKRISLHKPIGGSPISAVSYTFDHVFDQDSANSTVYELLTKDIIRAAVQGFNGTAFAYGQTSSGKTYTMNGSQSDPGIVPLAVKDVFHNIQTTWNLGLTIDLFRLLIEEFLIRVSYMEIYNEDINDLLSTENQKLQVHESLEHGIFVAGLREEIVNSPEQVLELIESGEVNRHFGETNMNARSSRSHTIFRMVIESKGKEVTSSGDYSGNSDAIRVSVLNLVDLAGSERIVKTGAGGVRLKEGKHINKSLLILGNVINKLSEGGKQRGHIPYRDSKLTRILQPALGGNAKTSIICTLAPEEVHIEETKGTLLFASRAKRVTNCAQINEILTDAALLKRQKLEIEELQQKLQGSRSEVLEQEILKLRNEMLKYELEREKLAMELEEERKSQKERDRRIKEQQMKIENLSSLVTVSDHTHNLYQDQNVKRHSFKEDCADKDRKCEEDAFHTPCLKGVHNRFVAKRGTYSRAPEFSPVPDNFSAVADEDMWLRMNKGYTADLNSLQMTPARRTHSLPSSDLSPFQSVDHHKEEVEDLKRQLEQAIQEKNEVELVDLTPVAQSFLPLLAIIIIIIKLLSATSEIGIKLLSTLEAHFSMATDNSDIKVGESMVQEQCKVLLEKMNETISTLSSSELASFKDRHSASVSKEMDLDGAQASQEDGFSAELNAMKERCESLEEELNCSSLLLAASTERFESLEREFNALKEERTALHQKLVMSGQKNSLLTNKKEKVFRDLEMEIRRRKTWKNRLNSSACYLPVGKDQSCFSEMRLRPKLDI</sequence>
<keyword evidence="5 9" id="KW-0175">Coiled coil</keyword>
<dbReference type="EMBL" id="JBBNAF010000002">
    <property type="protein sequence ID" value="KAK9163626.1"/>
    <property type="molecule type" value="Genomic_DNA"/>
</dbReference>
<dbReference type="GO" id="GO:0003777">
    <property type="term" value="F:microtubule motor activity"/>
    <property type="evidence" value="ECO:0007669"/>
    <property type="project" value="InterPro"/>
</dbReference>
<dbReference type="GO" id="GO:0007018">
    <property type="term" value="P:microtubule-based movement"/>
    <property type="evidence" value="ECO:0007669"/>
    <property type="project" value="InterPro"/>
</dbReference>
<feature type="domain" description="Kinesin motor" evidence="10">
    <location>
        <begin position="1"/>
        <end position="339"/>
    </location>
</feature>
<evidence type="ECO:0000313" key="11">
    <source>
        <dbReference type="EMBL" id="KAK9163626.1"/>
    </source>
</evidence>
<keyword evidence="12" id="KW-1185">Reference proteome</keyword>
<evidence type="ECO:0000256" key="1">
    <source>
        <dbReference type="ARBA" id="ARBA00007310"/>
    </source>
</evidence>
<keyword evidence="2 8" id="KW-0493">Microtubule</keyword>
<protein>
    <recommendedName>
        <fullName evidence="8">Kinesin-like protein</fullName>
    </recommendedName>
</protein>
<dbReference type="GO" id="GO:0140694">
    <property type="term" value="P:membraneless organelle assembly"/>
    <property type="evidence" value="ECO:0007669"/>
    <property type="project" value="UniProtKB-ARBA"/>
</dbReference>
<dbReference type="FunFam" id="3.40.850.10:FF:000026">
    <property type="entry name" value="Centromere-associated protein E"/>
    <property type="match status" value="1"/>
</dbReference>
<dbReference type="GO" id="GO:1901987">
    <property type="term" value="P:regulation of cell cycle phase transition"/>
    <property type="evidence" value="ECO:0007669"/>
    <property type="project" value="UniProtKB-ARBA"/>
</dbReference>
<dbReference type="PANTHER" id="PTHR47968:SF36">
    <property type="entry name" value="KINESIN HEAVY CHAIN ISOFORM X1"/>
    <property type="match status" value="1"/>
</dbReference>
<evidence type="ECO:0000256" key="5">
    <source>
        <dbReference type="ARBA" id="ARBA00023054"/>
    </source>
</evidence>
<comment type="caution">
    <text evidence="11">The sequence shown here is derived from an EMBL/GenBank/DDBJ whole genome shotgun (WGS) entry which is preliminary data.</text>
</comment>
<evidence type="ECO:0000256" key="4">
    <source>
        <dbReference type="ARBA" id="ARBA00022840"/>
    </source>
</evidence>
<evidence type="ECO:0000313" key="12">
    <source>
        <dbReference type="Proteomes" id="UP001420932"/>
    </source>
</evidence>
<keyword evidence="6 7" id="KW-0505">Motor protein</keyword>
<dbReference type="InterPro" id="IPR027640">
    <property type="entry name" value="Kinesin-like_fam"/>
</dbReference>
<dbReference type="Gene3D" id="3.40.850.10">
    <property type="entry name" value="Kinesin motor domain"/>
    <property type="match status" value="1"/>
</dbReference>
<dbReference type="GO" id="GO:0043515">
    <property type="term" value="F:kinetochore binding"/>
    <property type="evidence" value="ECO:0007669"/>
    <property type="project" value="UniProtKB-ARBA"/>
</dbReference>
<gene>
    <name evidence="11" type="ORF">Syun_004528</name>
</gene>
<dbReference type="GO" id="GO:0033044">
    <property type="term" value="P:regulation of chromosome organization"/>
    <property type="evidence" value="ECO:0007669"/>
    <property type="project" value="UniProtKB-ARBA"/>
</dbReference>
<proteinExistence type="inferred from homology"/>
<dbReference type="Pfam" id="PF00225">
    <property type="entry name" value="Kinesin"/>
    <property type="match status" value="1"/>
</dbReference>
<keyword evidence="4 7" id="KW-0067">ATP-binding</keyword>
<dbReference type="GO" id="GO:0000226">
    <property type="term" value="P:microtubule cytoskeleton organization"/>
    <property type="evidence" value="ECO:0007669"/>
    <property type="project" value="UniProtKB-ARBA"/>
</dbReference>
<dbReference type="GO" id="GO:0042327">
    <property type="term" value="P:positive regulation of phosphorylation"/>
    <property type="evidence" value="ECO:0007669"/>
    <property type="project" value="UniProtKB-ARBA"/>
</dbReference>
<feature type="binding site" evidence="7">
    <location>
        <begin position="78"/>
        <end position="85"/>
    </location>
    <ligand>
        <name>ATP</name>
        <dbReference type="ChEBI" id="CHEBI:30616"/>
    </ligand>
</feature>
<name>A0AAP0L3D1_9MAGN</name>
<evidence type="ECO:0000256" key="9">
    <source>
        <dbReference type="SAM" id="Coils"/>
    </source>
</evidence>
<dbReference type="GO" id="GO:0005874">
    <property type="term" value="C:microtubule"/>
    <property type="evidence" value="ECO:0007669"/>
    <property type="project" value="UniProtKB-KW"/>
</dbReference>
<evidence type="ECO:0000256" key="6">
    <source>
        <dbReference type="ARBA" id="ARBA00023175"/>
    </source>
</evidence>
<dbReference type="PROSITE" id="PS50067">
    <property type="entry name" value="KINESIN_MOTOR_2"/>
    <property type="match status" value="1"/>
</dbReference>
<feature type="coiled-coil region" evidence="9">
    <location>
        <begin position="543"/>
        <end position="570"/>
    </location>
</feature>
<feature type="coiled-coil region" evidence="9">
    <location>
        <begin position="675"/>
        <end position="730"/>
    </location>
</feature>
<dbReference type="PRINTS" id="PR00380">
    <property type="entry name" value="KINESINHEAVY"/>
</dbReference>
<reference evidence="11 12" key="1">
    <citation type="submission" date="2024-01" db="EMBL/GenBank/DDBJ databases">
        <title>Genome assemblies of Stephania.</title>
        <authorList>
            <person name="Yang L."/>
        </authorList>
    </citation>
    <scope>NUCLEOTIDE SEQUENCE [LARGE SCALE GENOMIC DNA]</scope>
    <source>
        <strain evidence="11">YNDBR</strain>
        <tissue evidence="11">Leaf</tissue>
    </source>
</reference>
<dbReference type="InterPro" id="IPR019821">
    <property type="entry name" value="Kinesin_motor_CS"/>
</dbReference>
<dbReference type="InterPro" id="IPR036961">
    <property type="entry name" value="Kinesin_motor_dom_sf"/>
</dbReference>
<evidence type="ECO:0000259" key="10">
    <source>
        <dbReference type="PROSITE" id="PS50067"/>
    </source>
</evidence>
<evidence type="ECO:0000256" key="7">
    <source>
        <dbReference type="PROSITE-ProRule" id="PRU00283"/>
    </source>
</evidence>
<dbReference type="InterPro" id="IPR001752">
    <property type="entry name" value="Kinesin_motor_dom"/>
</dbReference>
<dbReference type="SUPFAM" id="SSF52540">
    <property type="entry name" value="P-loop containing nucleoside triphosphate hydrolases"/>
    <property type="match status" value="1"/>
</dbReference>
<keyword evidence="3 7" id="KW-0547">Nucleotide-binding</keyword>
<dbReference type="GO" id="GO:0000779">
    <property type="term" value="C:condensed chromosome, centromeric region"/>
    <property type="evidence" value="ECO:0007669"/>
    <property type="project" value="UniProtKB-ARBA"/>
</dbReference>
<evidence type="ECO:0000256" key="2">
    <source>
        <dbReference type="ARBA" id="ARBA00022701"/>
    </source>
</evidence>
<dbReference type="GO" id="GO:0000278">
    <property type="term" value="P:mitotic cell cycle"/>
    <property type="evidence" value="ECO:0007669"/>
    <property type="project" value="UniProtKB-ARBA"/>
</dbReference>
<feature type="coiled-coil region" evidence="9">
    <location>
        <begin position="355"/>
        <end position="420"/>
    </location>
</feature>
<dbReference type="InterPro" id="IPR027417">
    <property type="entry name" value="P-loop_NTPase"/>
</dbReference>
<dbReference type="GO" id="GO:0008017">
    <property type="term" value="F:microtubule binding"/>
    <property type="evidence" value="ECO:0007669"/>
    <property type="project" value="InterPro"/>
</dbReference>
<dbReference type="PANTHER" id="PTHR47968">
    <property type="entry name" value="CENTROMERE PROTEIN E"/>
    <property type="match status" value="1"/>
</dbReference>
<dbReference type="GO" id="GO:0005524">
    <property type="term" value="F:ATP binding"/>
    <property type="evidence" value="ECO:0007669"/>
    <property type="project" value="UniProtKB-UniRule"/>
</dbReference>
<dbReference type="AlphaFoldDB" id="A0AAP0L3D1"/>
<dbReference type="PROSITE" id="PS00411">
    <property type="entry name" value="KINESIN_MOTOR_1"/>
    <property type="match status" value="1"/>
</dbReference>
<dbReference type="Proteomes" id="UP001420932">
    <property type="component" value="Unassembled WGS sequence"/>
</dbReference>
<comment type="similarity">
    <text evidence="1">Belongs to the TRAFAC class myosin-kinesin ATPase superfamily. Kinesin family. KIN-7 subfamily.</text>
</comment>
<dbReference type="GO" id="GO:0008608">
    <property type="term" value="P:attachment of spindle microtubules to kinetochore"/>
    <property type="evidence" value="ECO:0007669"/>
    <property type="project" value="UniProtKB-ARBA"/>
</dbReference>
<dbReference type="SMART" id="SM00129">
    <property type="entry name" value="KISc"/>
    <property type="match status" value="1"/>
</dbReference>